<accession>A0A511SXR0</accession>
<feature type="compositionally biased region" description="Acidic residues" evidence="1">
    <location>
        <begin position="73"/>
        <end position="113"/>
    </location>
</feature>
<dbReference type="AlphaFoldDB" id="A0A511SXR0"/>
<gene>
    <name evidence="2" type="ORF">MFU01_17420</name>
</gene>
<dbReference type="Proteomes" id="UP000321514">
    <property type="component" value="Unassembled WGS sequence"/>
</dbReference>
<dbReference type="EMBL" id="BJXR01000017">
    <property type="protein sequence ID" value="GEN06705.1"/>
    <property type="molecule type" value="Genomic_DNA"/>
</dbReference>
<name>A0A511SXR0_MYXFU</name>
<feature type="region of interest" description="Disordered" evidence="1">
    <location>
        <begin position="52"/>
        <end position="132"/>
    </location>
</feature>
<evidence type="ECO:0000313" key="3">
    <source>
        <dbReference type="Proteomes" id="UP000321514"/>
    </source>
</evidence>
<organism evidence="2 3">
    <name type="scientific">Myxococcus fulvus</name>
    <dbReference type="NCBI Taxonomy" id="33"/>
    <lineage>
        <taxon>Bacteria</taxon>
        <taxon>Pseudomonadati</taxon>
        <taxon>Myxococcota</taxon>
        <taxon>Myxococcia</taxon>
        <taxon>Myxococcales</taxon>
        <taxon>Cystobacterineae</taxon>
        <taxon>Myxococcaceae</taxon>
        <taxon>Myxococcus</taxon>
    </lineage>
</organism>
<sequence>MTTPNPITVAATVVADTTRPSLLSLLLVSERDCFPSPPLSDSLVPVSLRSLERDSLEPPSSELCEVRSLESPDSFDESPDPFDESPEPFDESPEPFDESPEPEPEPEPSDEPSDALIPPFPIAPGVLHPVTANNTTIPNALAELLVVIPDTLPDE</sequence>
<evidence type="ECO:0000256" key="1">
    <source>
        <dbReference type="SAM" id="MobiDB-lite"/>
    </source>
</evidence>
<protein>
    <submittedName>
        <fullName evidence="2">Uncharacterized protein</fullName>
    </submittedName>
</protein>
<proteinExistence type="predicted"/>
<reference evidence="2 3" key="1">
    <citation type="submission" date="2019-07" db="EMBL/GenBank/DDBJ databases">
        <title>Whole genome shotgun sequence of Myxococcus fulvus NBRC 100333.</title>
        <authorList>
            <person name="Hosoyama A."/>
            <person name="Uohara A."/>
            <person name="Ohji S."/>
            <person name="Ichikawa N."/>
        </authorList>
    </citation>
    <scope>NUCLEOTIDE SEQUENCE [LARGE SCALE GENOMIC DNA]</scope>
    <source>
        <strain evidence="2 3">NBRC 100333</strain>
    </source>
</reference>
<dbReference type="STRING" id="1334629.MFUL124B02_39720"/>
<evidence type="ECO:0000313" key="2">
    <source>
        <dbReference type="EMBL" id="GEN06705.1"/>
    </source>
</evidence>
<comment type="caution">
    <text evidence="2">The sequence shown here is derived from an EMBL/GenBank/DDBJ whole genome shotgun (WGS) entry which is preliminary data.</text>
</comment>